<comment type="caution">
    <text evidence="8">The sequence shown here is derived from an EMBL/GenBank/DDBJ whole genome shotgun (WGS) entry which is preliminary data.</text>
</comment>
<comment type="similarity">
    <text evidence="1">Belongs to the MPI phosphatase family.</text>
</comment>
<dbReference type="EMBL" id="JAGMUX010000018">
    <property type="protein sequence ID" value="KAH7233963.1"/>
    <property type="molecule type" value="Genomic_DNA"/>
</dbReference>
<dbReference type="GO" id="GO:0005737">
    <property type="term" value="C:cytoplasm"/>
    <property type="evidence" value="ECO:0007669"/>
    <property type="project" value="TreeGrafter"/>
</dbReference>
<dbReference type="RefSeq" id="XP_046044308.1">
    <property type="nucleotide sequence ID" value="XM_046188624.1"/>
</dbReference>
<evidence type="ECO:0000256" key="3">
    <source>
        <dbReference type="ARBA" id="ARBA00022618"/>
    </source>
</evidence>
<dbReference type="InterPro" id="IPR001763">
    <property type="entry name" value="Rhodanese-like_dom"/>
</dbReference>
<proteinExistence type="inferred from homology"/>
<dbReference type="PRINTS" id="PR00716">
    <property type="entry name" value="MPIPHPHTASE"/>
</dbReference>
<gene>
    <name evidence="8" type="ORF">BKA55DRAFT_523148</name>
</gene>
<reference evidence="8" key="1">
    <citation type="journal article" date="2021" name="Nat. Commun.">
        <title>Genetic determinants of endophytism in the Arabidopsis root mycobiome.</title>
        <authorList>
            <person name="Mesny F."/>
            <person name="Miyauchi S."/>
            <person name="Thiergart T."/>
            <person name="Pickel B."/>
            <person name="Atanasova L."/>
            <person name="Karlsson M."/>
            <person name="Huettel B."/>
            <person name="Barry K.W."/>
            <person name="Haridas S."/>
            <person name="Chen C."/>
            <person name="Bauer D."/>
            <person name="Andreopoulos W."/>
            <person name="Pangilinan J."/>
            <person name="LaButti K."/>
            <person name="Riley R."/>
            <person name="Lipzen A."/>
            <person name="Clum A."/>
            <person name="Drula E."/>
            <person name="Henrissat B."/>
            <person name="Kohler A."/>
            <person name="Grigoriev I.V."/>
            <person name="Martin F.M."/>
            <person name="Hacquard S."/>
        </authorList>
    </citation>
    <scope>NUCLEOTIDE SEQUENCE</scope>
    <source>
        <strain evidence="8">MPI-CAGE-AT-0023</strain>
    </source>
</reference>
<feature type="domain" description="Rhodanese" evidence="7">
    <location>
        <begin position="48"/>
        <end position="74"/>
    </location>
</feature>
<evidence type="ECO:0000259" key="7">
    <source>
        <dbReference type="PROSITE" id="PS50206"/>
    </source>
</evidence>
<dbReference type="PROSITE" id="PS50206">
    <property type="entry name" value="RHODANESE_3"/>
    <property type="match status" value="1"/>
</dbReference>
<keyword evidence="6" id="KW-0131">Cell cycle</keyword>
<evidence type="ECO:0000313" key="9">
    <source>
        <dbReference type="Proteomes" id="UP000720189"/>
    </source>
</evidence>
<dbReference type="PANTHER" id="PTHR10828:SF17">
    <property type="entry name" value="PROTEIN-TYROSINE-PHOSPHATASE"/>
    <property type="match status" value="1"/>
</dbReference>
<dbReference type="EC" id="3.1.3.48" evidence="2"/>
<keyword evidence="3" id="KW-0132">Cell division</keyword>
<dbReference type="GO" id="GO:0010971">
    <property type="term" value="P:positive regulation of G2/M transition of mitotic cell cycle"/>
    <property type="evidence" value="ECO:0007669"/>
    <property type="project" value="TreeGrafter"/>
</dbReference>
<keyword evidence="9" id="KW-1185">Reference proteome</keyword>
<evidence type="ECO:0000313" key="8">
    <source>
        <dbReference type="EMBL" id="KAH7233963.1"/>
    </source>
</evidence>
<dbReference type="GO" id="GO:0051301">
    <property type="term" value="P:cell division"/>
    <property type="evidence" value="ECO:0007669"/>
    <property type="project" value="UniProtKB-KW"/>
</dbReference>
<evidence type="ECO:0000256" key="6">
    <source>
        <dbReference type="ARBA" id="ARBA00023306"/>
    </source>
</evidence>
<keyword evidence="5" id="KW-0904">Protein phosphatase</keyword>
<name>A0A9P9G851_FUSRE</name>
<organism evidence="8 9">
    <name type="scientific">Fusarium redolens</name>
    <dbReference type="NCBI Taxonomy" id="48865"/>
    <lineage>
        <taxon>Eukaryota</taxon>
        <taxon>Fungi</taxon>
        <taxon>Dikarya</taxon>
        <taxon>Ascomycota</taxon>
        <taxon>Pezizomycotina</taxon>
        <taxon>Sordariomycetes</taxon>
        <taxon>Hypocreomycetidae</taxon>
        <taxon>Hypocreales</taxon>
        <taxon>Nectriaceae</taxon>
        <taxon>Fusarium</taxon>
        <taxon>Fusarium redolens species complex</taxon>
    </lineage>
</organism>
<dbReference type="AlphaFoldDB" id="A0A9P9G851"/>
<dbReference type="GeneID" id="70218578"/>
<dbReference type="Gene3D" id="3.40.250.10">
    <property type="entry name" value="Rhodanese-like domain"/>
    <property type="match status" value="1"/>
</dbReference>
<evidence type="ECO:0000256" key="5">
    <source>
        <dbReference type="ARBA" id="ARBA00022912"/>
    </source>
</evidence>
<sequence length="162" mass="18642">MQAPIMAESDELNHREKIPTLPLSYTDSFPRITKETLLGCIDRKLDLCFNRLIIVDCRFRYEYEGGHIDGAISLAPRFGSIVDTNFFDDLIPGKSDQGRTSICLYCEFSQYQRCVPQAYIQMTHPVHQRVCEEELHRLRGATKPSKVSTFRTAGWVQAPFEH</sequence>
<dbReference type="GO" id="GO:0004725">
    <property type="term" value="F:protein tyrosine phosphatase activity"/>
    <property type="evidence" value="ECO:0007669"/>
    <property type="project" value="UniProtKB-EC"/>
</dbReference>
<dbReference type="PANTHER" id="PTHR10828">
    <property type="entry name" value="M-PHASE INDUCER PHOSPHATASE DUAL SPECIFICITY PHOSPHATASE CDC25"/>
    <property type="match status" value="1"/>
</dbReference>
<dbReference type="OrthoDB" id="5010487at2759"/>
<dbReference type="InterPro" id="IPR036873">
    <property type="entry name" value="Rhodanese-like_dom_sf"/>
</dbReference>
<keyword evidence="4" id="KW-0378">Hydrolase</keyword>
<dbReference type="Proteomes" id="UP000720189">
    <property type="component" value="Unassembled WGS sequence"/>
</dbReference>
<dbReference type="GO" id="GO:0000086">
    <property type="term" value="P:G2/M transition of mitotic cell cycle"/>
    <property type="evidence" value="ECO:0007669"/>
    <property type="project" value="TreeGrafter"/>
</dbReference>
<dbReference type="GO" id="GO:0110032">
    <property type="term" value="P:positive regulation of G2/MI transition of meiotic cell cycle"/>
    <property type="evidence" value="ECO:0007669"/>
    <property type="project" value="TreeGrafter"/>
</dbReference>
<accession>A0A9P9G851</accession>
<evidence type="ECO:0000256" key="2">
    <source>
        <dbReference type="ARBA" id="ARBA00013064"/>
    </source>
</evidence>
<dbReference type="SUPFAM" id="SSF52821">
    <property type="entry name" value="Rhodanese/Cell cycle control phosphatase"/>
    <property type="match status" value="1"/>
</dbReference>
<protein>
    <recommendedName>
        <fullName evidence="2">protein-tyrosine-phosphatase</fullName>
        <ecNumber evidence="2">3.1.3.48</ecNumber>
    </recommendedName>
</protein>
<dbReference type="GO" id="GO:0005634">
    <property type="term" value="C:nucleus"/>
    <property type="evidence" value="ECO:0007669"/>
    <property type="project" value="TreeGrafter"/>
</dbReference>
<evidence type="ECO:0000256" key="1">
    <source>
        <dbReference type="ARBA" id="ARBA00011065"/>
    </source>
</evidence>
<dbReference type="InterPro" id="IPR000751">
    <property type="entry name" value="MPI_Phosphatase"/>
</dbReference>
<dbReference type="Pfam" id="PF00581">
    <property type="entry name" value="Rhodanese"/>
    <property type="match status" value="1"/>
</dbReference>
<evidence type="ECO:0000256" key="4">
    <source>
        <dbReference type="ARBA" id="ARBA00022801"/>
    </source>
</evidence>